<protein>
    <recommendedName>
        <fullName evidence="9">Major facilitator superfamily (MFS) profile domain-containing protein</fullName>
    </recommendedName>
</protein>
<keyword evidence="3 6" id="KW-0812">Transmembrane</keyword>
<dbReference type="GO" id="GO:0016020">
    <property type="term" value="C:membrane"/>
    <property type="evidence" value="ECO:0007669"/>
    <property type="project" value="UniProtKB-SubCell"/>
</dbReference>
<evidence type="ECO:0000256" key="4">
    <source>
        <dbReference type="ARBA" id="ARBA00022989"/>
    </source>
</evidence>
<dbReference type="InterPro" id="IPR036259">
    <property type="entry name" value="MFS_trans_sf"/>
</dbReference>
<evidence type="ECO:0000256" key="6">
    <source>
        <dbReference type="SAM" id="Phobius"/>
    </source>
</evidence>
<feature type="transmembrane region" description="Helical" evidence="6">
    <location>
        <begin position="135"/>
        <end position="154"/>
    </location>
</feature>
<organism evidence="7 8">
    <name type="scientific">Papaver somniferum</name>
    <name type="common">Opium poppy</name>
    <dbReference type="NCBI Taxonomy" id="3469"/>
    <lineage>
        <taxon>Eukaryota</taxon>
        <taxon>Viridiplantae</taxon>
        <taxon>Streptophyta</taxon>
        <taxon>Embryophyta</taxon>
        <taxon>Tracheophyta</taxon>
        <taxon>Spermatophyta</taxon>
        <taxon>Magnoliopsida</taxon>
        <taxon>Ranunculales</taxon>
        <taxon>Papaveraceae</taxon>
        <taxon>Papaveroideae</taxon>
        <taxon>Papaver</taxon>
    </lineage>
</organism>
<dbReference type="PANTHER" id="PTHR23505">
    <property type="entry name" value="SPINSTER"/>
    <property type="match status" value="1"/>
</dbReference>
<keyword evidence="4 6" id="KW-1133">Transmembrane helix</keyword>
<gene>
    <name evidence="7" type="ORF">C5167_011279</name>
</gene>
<feature type="transmembrane region" description="Helical" evidence="6">
    <location>
        <begin position="103"/>
        <end position="123"/>
    </location>
</feature>
<feature type="transmembrane region" description="Helical" evidence="6">
    <location>
        <begin position="74"/>
        <end position="91"/>
    </location>
</feature>
<name>A0A4Y7K5G2_PAPSO</name>
<evidence type="ECO:0000256" key="3">
    <source>
        <dbReference type="ARBA" id="ARBA00022692"/>
    </source>
</evidence>
<dbReference type="OMA" id="DGSSWAY"/>
<proteinExistence type="predicted"/>
<dbReference type="AlphaFoldDB" id="A0A4Y7K5G2"/>
<dbReference type="SUPFAM" id="SSF103473">
    <property type="entry name" value="MFS general substrate transporter"/>
    <property type="match status" value="1"/>
</dbReference>
<dbReference type="Proteomes" id="UP000316621">
    <property type="component" value="Chromosome 6"/>
</dbReference>
<sequence length="157" mass="17153">MFVEKNSVNADSSPGKSLSLELKEFLEEAKSVMKIPSFQILIAQGVSGSFPWPALAFTPMWLELIGFTHKETTFLWSMFQVACSIGGLFGGKMGDILSIRLPNLVRIILSQISAGSFIPLAWILMFGLPDDPSTALKHGLTLFIIGLFTSWNVAATN</sequence>
<dbReference type="PANTHER" id="PTHR23505:SF52">
    <property type="entry name" value="MAJOR FACILITATOR SUPERFAMILY PROTEIN"/>
    <property type="match status" value="1"/>
</dbReference>
<evidence type="ECO:0000256" key="2">
    <source>
        <dbReference type="ARBA" id="ARBA00022448"/>
    </source>
</evidence>
<keyword evidence="8" id="KW-1185">Reference proteome</keyword>
<dbReference type="EMBL" id="CM010720">
    <property type="protein sequence ID" value="RZC67582.1"/>
    <property type="molecule type" value="Genomic_DNA"/>
</dbReference>
<evidence type="ECO:0000256" key="1">
    <source>
        <dbReference type="ARBA" id="ARBA00004141"/>
    </source>
</evidence>
<evidence type="ECO:0008006" key="9">
    <source>
        <dbReference type="Google" id="ProtNLM"/>
    </source>
</evidence>
<feature type="transmembrane region" description="Helical" evidence="6">
    <location>
        <begin position="40"/>
        <end position="62"/>
    </location>
</feature>
<dbReference type="Gramene" id="RZC67582">
    <property type="protein sequence ID" value="RZC67582"/>
    <property type="gene ID" value="C5167_011279"/>
</dbReference>
<dbReference type="InterPro" id="IPR044770">
    <property type="entry name" value="MFS_spinster-like"/>
</dbReference>
<evidence type="ECO:0000256" key="5">
    <source>
        <dbReference type="ARBA" id="ARBA00023136"/>
    </source>
</evidence>
<evidence type="ECO:0000313" key="7">
    <source>
        <dbReference type="EMBL" id="RZC67582.1"/>
    </source>
</evidence>
<keyword evidence="2" id="KW-0813">Transport</keyword>
<evidence type="ECO:0000313" key="8">
    <source>
        <dbReference type="Proteomes" id="UP000316621"/>
    </source>
</evidence>
<keyword evidence="5 6" id="KW-0472">Membrane</keyword>
<reference evidence="7 8" key="1">
    <citation type="journal article" date="2018" name="Science">
        <title>The opium poppy genome and morphinan production.</title>
        <authorList>
            <person name="Guo L."/>
            <person name="Winzer T."/>
            <person name="Yang X."/>
            <person name="Li Y."/>
            <person name="Ning Z."/>
            <person name="He Z."/>
            <person name="Teodor R."/>
            <person name="Lu Y."/>
            <person name="Bowser T.A."/>
            <person name="Graham I.A."/>
            <person name="Ye K."/>
        </authorList>
    </citation>
    <scope>NUCLEOTIDE SEQUENCE [LARGE SCALE GENOMIC DNA]</scope>
    <source>
        <strain evidence="8">cv. HN1</strain>
        <tissue evidence="7">Leaves</tissue>
    </source>
</reference>
<dbReference type="STRING" id="3469.A0A4Y7K5G2"/>
<comment type="subcellular location">
    <subcellularLocation>
        <location evidence="1">Membrane</location>
        <topology evidence="1">Multi-pass membrane protein</topology>
    </subcellularLocation>
</comment>
<accession>A0A4Y7K5G2</accession>